<dbReference type="FunFam" id="2.10.150.10:FF:000001">
    <property type="entry name" value="Urease subunit beta"/>
    <property type="match status" value="1"/>
</dbReference>
<comment type="similarity">
    <text evidence="3">Belongs to the urease beta subunit family.</text>
</comment>
<dbReference type="Proteomes" id="UP000262142">
    <property type="component" value="Unassembled WGS sequence"/>
</dbReference>
<proteinExistence type="inferred from homology"/>
<dbReference type="PANTHER" id="PTHR33569">
    <property type="entry name" value="UREASE"/>
    <property type="match status" value="1"/>
</dbReference>
<evidence type="ECO:0000313" key="4">
    <source>
        <dbReference type="EMBL" id="SZD74136.1"/>
    </source>
</evidence>
<dbReference type="EC" id="3.5.1.5" evidence="3"/>
<dbReference type="GO" id="GO:0043419">
    <property type="term" value="P:urea catabolic process"/>
    <property type="evidence" value="ECO:0007669"/>
    <property type="project" value="UniProtKB-UniRule"/>
</dbReference>
<comment type="subunit">
    <text evidence="3">Heterotrimer of UreA (gamma), UreB (beta) and UreC (alpha) subunits. Three heterotrimers associate to form the active enzyme.</text>
</comment>
<keyword evidence="5" id="KW-1185">Reference proteome</keyword>
<organism evidence="4 5">
    <name type="scientific">Candidatus Ornithobacterium hominis</name>
    <dbReference type="NCBI Taxonomy" id="2497989"/>
    <lineage>
        <taxon>Bacteria</taxon>
        <taxon>Pseudomonadati</taxon>
        <taxon>Bacteroidota</taxon>
        <taxon>Flavobacteriia</taxon>
        <taxon>Flavobacteriales</taxon>
        <taxon>Weeksellaceae</taxon>
        <taxon>Ornithobacterium</taxon>
    </lineage>
</organism>
<reference evidence="4 5" key="1">
    <citation type="submission" date="2018-09" db="EMBL/GenBank/DDBJ databases">
        <authorList>
            <consortium name="Pathogen Informatics"/>
        </authorList>
    </citation>
    <scope>NUCLEOTIDE SEQUENCE [LARGE SCALE GENOMIC DNA]</scope>
    <source>
        <strain evidence="4 5">OH-22767</strain>
    </source>
</reference>
<dbReference type="HAMAP" id="MF_01954">
    <property type="entry name" value="Urease_beta"/>
    <property type="match status" value="1"/>
</dbReference>
<dbReference type="GO" id="GO:0035550">
    <property type="term" value="C:urease complex"/>
    <property type="evidence" value="ECO:0007669"/>
    <property type="project" value="InterPro"/>
</dbReference>
<dbReference type="OrthoDB" id="9797217at2"/>
<comment type="catalytic activity">
    <reaction evidence="2 3">
        <text>urea + 2 H2O + H(+) = hydrogencarbonate + 2 NH4(+)</text>
        <dbReference type="Rhea" id="RHEA:20557"/>
        <dbReference type="ChEBI" id="CHEBI:15377"/>
        <dbReference type="ChEBI" id="CHEBI:15378"/>
        <dbReference type="ChEBI" id="CHEBI:16199"/>
        <dbReference type="ChEBI" id="CHEBI:17544"/>
        <dbReference type="ChEBI" id="CHEBI:28938"/>
        <dbReference type="EC" id="3.5.1.5"/>
    </reaction>
</comment>
<dbReference type="GO" id="GO:0009039">
    <property type="term" value="F:urease activity"/>
    <property type="evidence" value="ECO:0007669"/>
    <property type="project" value="UniProtKB-UniRule"/>
</dbReference>
<dbReference type="InterPro" id="IPR002019">
    <property type="entry name" value="Urease_beta-like"/>
</dbReference>
<evidence type="ECO:0000256" key="3">
    <source>
        <dbReference type="HAMAP-Rule" id="MF_01954"/>
    </source>
</evidence>
<dbReference type="InterPro" id="IPR050069">
    <property type="entry name" value="Urease_subunit"/>
</dbReference>
<dbReference type="AlphaFoldDB" id="A0A383U4C1"/>
<comment type="pathway">
    <text evidence="3">Nitrogen metabolism; urea degradation; CO(2) and NH(3) from urea (urease route): step 1/1.</text>
</comment>
<dbReference type="EMBL" id="UNSC01000007">
    <property type="protein sequence ID" value="SZD74136.1"/>
    <property type="molecule type" value="Genomic_DNA"/>
</dbReference>
<dbReference type="SUPFAM" id="SSF51278">
    <property type="entry name" value="Urease, beta-subunit"/>
    <property type="match status" value="1"/>
</dbReference>
<dbReference type="CDD" id="cd00407">
    <property type="entry name" value="Urease_beta"/>
    <property type="match status" value="1"/>
</dbReference>
<dbReference type="NCBIfam" id="TIGR00192">
    <property type="entry name" value="urease_beta"/>
    <property type="match status" value="1"/>
</dbReference>
<evidence type="ECO:0000256" key="1">
    <source>
        <dbReference type="ARBA" id="ARBA00022801"/>
    </source>
</evidence>
<protein>
    <recommendedName>
        <fullName evidence="3">Urease subunit beta</fullName>
        <ecNumber evidence="3">3.5.1.5</ecNumber>
    </recommendedName>
    <alternativeName>
        <fullName evidence="3">Urea amidohydrolase subunit beta</fullName>
    </alternativeName>
</protein>
<dbReference type="UniPathway" id="UPA00258">
    <property type="reaction ID" value="UER00370"/>
</dbReference>
<evidence type="ECO:0000313" key="5">
    <source>
        <dbReference type="Proteomes" id="UP000262142"/>
    </source>
</evidence>
<dbReference type="Gene3D" id="2.10.150.10">
    <property type="entry name" value="Urease, beta subunit"/>
    <property type="match status" value="1"/>
</dbReference>
<sequence>MIPGQVILKKEDVRCNQNRRTESIEVRNIGDRPIQVGSHFHFFEVNKKLKFDREKALGMHLNIPASTAIRFEPGESKQVVLVEIGGAKRVYGHNSLVNGDLKDESVRKKAVAKAKKLGFISK</sequence>
<dbReference type="PANTHER" id="PTHR33569:SF1">
    <property type="entry name" value="UREASE"/>
    <property type="match status" value="1"/>
</dbReference>
<dbReference type="RefSeq" id="WP_119059758.1">
    <property type="nucleotide sequence ID" value="NZ_UNSC01000007.1"/>
</dbReference>
<keyword evidence="3" id="KW-0963">Cytoplasm</keyword>
<keyword evidence="1 3" id="KW-0378">Hydrolase</keyword>
<dbReference type="NCBIfam" id="NF009682">
    <property type="entry name" value="PRK13203.1"/>
    <property type="match status" value="1"/>
</dbReference>
<dbReference type="Pfam" id="PF00699">
    <property type="entry name" value="Urease_beta"/>
    <property type="match status" value="1"/>
</dbReference>
<gene>
    <name evidence="3 4" type="primary">ureB</name>
    <name evidence="4" type="ORF">SAMEA104719789_01594</name>
</gene>
<evidence type="ECO:0000256" key="2">
    <source>
        <dbReference type="ARBA" id="ARBA00047778"/>
    </source>
</evidence>
<name>A0A383U4C1_9FLAO</name>
<accession>A0A383U4C1</accession>
<comment type="subcellular location">
    <subcellularLocation>
        <location evidence="3">Cytoplasm</location>
    </subcellularLocation>
</comment>
<dbReference type="InterPro" id="IPR036461">
    <property type="entry name" value="Urease_betasu_sf"/>
</dbReference>